<evidence type="ECO:0000313" key="7">
    <source>
        <dbReference type="EnsemblPlants" id="Zm00001eb188850_P002"/>
    </source>
</evidence>
<keyword evidence="6" id="KW-0456">Lyase</keyword>
<protein>
    <recommendedName>
        <fullName evidence="4">fructose-bisphosphate aldolase</fullName>
        <ecNumber evidence="4">4.1.2.13</ecNumber>
    </recommendedName>
</protein>
<name>A0A804NV88_MAIZE</name>
<dbReference type="Pfam" id="PF00274">
    <property type="entry name" value="Glycolytic"/>
    <property type="match status" value="1"/>
</dbReference>
<evidence type="ECO:0000256" key="1">
    <source>
        <dbReference type="ARBA" id="ARBA00000441"/>
    </source>
</evidence>
<comment type="similarity">
    <text evidence="3">Belongs to the class I fructose-bisphosphate aldolase family.</text>
</comment>
<dbReference type="PANTHER" id="PTHR11627">
    <property type="entry name" value="FRUCTOSE-BISPHOSPHATE ALDOLASE"/>
    <property type="match status" value="1"/>
</dbReference>
<dbReference type="AlphaFoldDB" id="A0A804NV88"/>
<reference evidence="7" key="2">
    <citation type="submission" date="2019-07" db="EMBL/GenBank/DDBJ databases">
        <authorList>
            <person name="Seetharam A."/>
            <person name="Woodhouse M."/>
            <person name="Cannon E."/>
        </authorList>
    </citation>
    <scope>NUCLEOTIDE SEQUENCE [LARGE SCALE GENOMIC DNA]</scope>
    <source>
        <strain evidence="7">cv. B73</strain>
    </source>
</reference>
<dbReference type="InterPro" id="IPR000741">
    <property type="entry name" value="FBA_I"/>
</dbReference>
<evidence type="ECO:0000256" key="3">
    <source>
        <dbReference type="ARBA" id="ARBA00010387"/>
    </source>
</evidence>
<reference evidence="7" key="3">
    <citation type="submission" date="2021-05" db="UniProtKB">
        <authorList>
            <consortium name="EnsemblPlants"/>
        </authorList>
    </citation>
    <scope>IDENTIFICATION</scope>
    <source>
        <strain evidence="7">cv. B73</strain>
    </source>
</reference>
<dbReference type="Gene3D" id="3.20.20.70">
    <property type="entry name" value="Aldolase class I"/>
    <property type="match status" value="1"/>
</dbReference>
<comment type="pathway">
    <text evidence="2">Carbohydrate degradation; glycolysis; D-glyceraldehyde 3-phosphate and glycerone phosphate from D-glucose: step 4/4.</text>
</comment>
<dbReference type="Gramene" id="Zm00001eb188850_T002">
    <property type="protein sequence ID" value="Zm00001eb188850_P002"/>
    <property type="gene ID" value="Zm00001eb188850"/>
</dbReference>
<evidence type="ECO:0000256" key="2">
    <source>
        <dbReference type="ARBA" id="ARBA00004714"/>
    </source>
</evidence>
<organism evidence="7 8">
    <name type="scientific">Zea mays</name>
    <name type="common">Maize</name>
    <dbReference type="NCBI Taxonomy" id="4577"/>
    <lineage>
        <taxon>Eukaryota</taxon>
        <taxon>Viridiplantae</taxon>
        <taxon>Streptophyta</taxon>
        <taxon>Embryophyta</taxon>
        <taxon>Tracheophyta</taxon>
        <taxon>Spermatophyta</taxon>
        <taxon>Magnoliopsida</taxon>
        <taxon>Liliopsida</taxon>
        <taxon>Poales</taxon>
        <taxon>Poaceae</taxon>
        <taxon>PACMAD clade</taxon>
        <taxon>Panicoideae</taxon>
        <taxon>Andropogonodae</taxon>
        <taxon>Andropogoneae</taxon>
        <taxon>Tripsacinae</taxon>
        <taxon>Zea</taxon>
    </lineage>
</organism>
<keyword evidence="5" id="KW-0324">Glycolysis</keyword>
<evidence type="ECO:0000256" key="4">
    <source>
        <dbReference type="ARBA" id="ARBA00013068"/>
    </source>
</evidence>
<sequence>MSQMQHVERGYHLLETLYKSTTDGKKFVDCLKDQNIMSGIKVDKGLVPLPGSNNESWCQGLDGLASSCYDYRLSTAGLMSFVRMVCQC</sequence>
<dbReference type="InterPro" id="IPR013785">
    <property type="entry name" value="Aldolase_TIM"/>
</dbReference>
<dbReference type="Proteomes" id="UP000007305">
    <property type="component" value="Chromosome 4"/>
</dbReference>
<dbReference type="GO" id="GO:0004332">
    <property type="term" value="F:fructose-bisphosphate aldolase activity"/>
    <property type="evidence" value="ECO:0007669"/>
    <property type="project" value="UniProtKB-EC"/>
</dbReference>
<dbReference type="EC" id="4.1.2.13" evidence="4"/>
<evidence type="ECO:0000256" key="6">
    <source>
        <dbReference type="ARBA" id="ARBA00023239"/>
    </source>
</evidence>
<reference evidence="8" key="1">
    <citation type="journal article" date="2009" name="Science">
        <title>The B73 maize genome: complexity, diversity, and dynamics.</title>
        <authorList>
            <person name="Schnable P.S."/>
            <person name="Ware D."/>
            <person name="Fulton R.S."/>
            <person name="Stein J.C."/>
            <person name="Wei F."/>
            <person name="Pasternak S."/>
            <person name="Liang C."/>
            <person name="Zhang J."/>
            <person name="Fulton L."/>
            <person name="Graves T.A."/>
            <person name="Minx P."/>
            <person name="Reily A.D."/>
            <person name="Courtney L."/>
            <person name="Kruchowski S.S."/>
            <person name="Tomlinson C."/>
            <person name="Strong C."/>
            <person name="Delehaunty K."/>
            <person name="Fronick C."/>
            <person name="Courtney B."/>
            <person name="Rock S.M."/>
            <person name="Belter E."/>
            <person name="Du F."/>
            <person name="Kim K."/>
            <person name="Abbott R.M."/>
            <person name="Cotton M."/>
            <person name="Levy A."/>
            <person name="Marchetto P."/>
            <person name="Ochoa K."/>
            <person name="Jackson S.M."/>
            <person name="Gillam B."/>
            <person name="Chen W."/>
            <person name="Yan L."/>
            <person name="Higginbotham J."/>
            <person name="Cardenas M."/>
            <person name="Waligorski J."/>
            <person name="Applebaum E."/>
            <person name="Phelps L."/>
            <person name="Falcone J."/>
            <person name="Kanchi K."/>
            <person name="Thane T."/>
            <person name="Scimone A."/>
            <person name="Thane N."/>
            <person name="Henke J."/>
            <person name="Wang T."/>
            <person name="Ruppert J."/>
            <person name="Shah N."/>
            <person name="Rotter K."/>
            <person name="Hodges J."/>
            <person name="Ingenthron E."/>
            <person name="Cordes M."/>
            <person name="Kohlberg S."/>
            <person name="Sgro J."/>
            <person name="Delgado B."/>
            <person name="Mead K."/>
            <person name="Chinwalla A."/>
            <person name="Leonard S."/>
            <person name="Crouse K."/>
            <person name="Collura K."/>
            <person name="Kudrna D."/>
            <person name="Currie J."/>
            <person name="He R."/>
            <person name="Angelova A."/>
            <person name="Rajasekar S."/>
            <person name="Mueller T."/>
            <person name="Lomeli R."/>
            <person name="Scara G."/>
            <person name="Ko A."/>
            <person name="Delaney K."/>
            <person name="Wissotski M."/>
            <person name="Lopez G."/>
            <person name="Campos D."/>
            <person name="Braidotti M."/>
            <person name="Ashley E."/>
            <person name="Golser W."/>
            <person name="Kim H."/>
            <person name="Lee S."/>
            <person name="Lin J."/>
            <person name="Dujmic Z."/>
            <person name="Kim W."/>
            <person name="Talag J."/>
            <person name="Zuccolo A."/>
            <person name="Fan C."/>
            <person name="Sebastian A."/>
            <person name="Kramer M."/>
            <person name="Spiegel L."/>
            <person name="Nascimento L."/>
            <person name="Zutavern T."/>
            <person name="Miller B."/>
            <person name="Ambroise C."/>
            <person name="Muller S."/>
            <person name="Spooner W."/>
            <person name="Narechania A."/>
            <person name="Ren L."/>
            <person name="Wei S."/>
            <person name="Kumari S."/>
            <person name="Faga B."/>
            <person name="Levy M.J."/>
            <person name="McMahan L."/>
            <person name="Van Buren P."/>
            <person name="Vaughn M.W."/>
            <person name="Ying K."/>
            <person name="Yeh C.-T."/>
            <person name="Emrich S.J."/>
            <person name="Jia Y."/>
            <person name="Kalyanaraman A."/>
            <person name="Hsia A.-P."/>
            <person name="Barbazuk W.B."/>
            <person name="Baucom R.S."/>
            <person name="Brutnell T.P."/>
            <person name="Carpita N.C."/>
            <person name="Chaparro C."/>
            <person name="Chia J.-M."/>
            <person name="Deragon J.-M."/>
            <person name="Estill J.C."/>
            <person name="Fu Y."/>
            <person name="Jeddeloh J.A."/>
            <person name="Han Y."/>
            <person name="Lee H."/>
            <person name="Li P."/>
            <person name="Lisch D.R."/>
            <person name="Liu S."/>
            <person name="Liu Z."/>
            <person name="Nagel D.H."/>
            <person name="McCann M.C."/>
            <person name="SanMiguel P."/>
            <person name="Myers A.M."/>
            <person name="Nettleton D."/>
            <person name="Nguyen J."/>
            <person name="Penning B.W."/>
            <person name="Ponnala L."/>
            <person name="Schneider K.L."/>
            <person name="Schwartz D.C."/>
            <person name="Sharma A."/>
            <person name="Soderlund C."/>
            <person name="Springer N.M."/>
            <person name="Sun Q."/>
            <person name="Wang H."/>
            <person name="Waterman M."/>
            <person name="Westerman R."/>
            <person name="Wolfgruber T.K."/>
            <person name="Yang L."/>
            <person name="Yu Y."/>
            <person name="Zhang L."/>
            <person name="Zhou S."/>
            <person name="Zhu Q."/>
            <person name="Bennetzen J.L."/>
            <person name="Dawe R.K."/>
            <person name="Jiang J."/>
            <person name="Jiang N."/>
            <person name="Presting G.G."/>
            <person name="Wessler S.R."/>
            <person name="Aluru S."/>
            <person name="Martienssen R.A."/>
            <person name="Clifton S.W."/>
            <person name="McCombie W.R."/>
            <person name="Wing R.A."/>
            <person name="Wilson R.K."/>
        </authorList>
    </citation>
    <scope>NUCLEOTIDE SEQUENCE [LARGE SCALE GENOMIC DNA]</scope>
    <source>
        <strain evidence="8">cv. B73</strain>
    </source>
</reference>
<dbReference type="EnsemblPlants" id="Zm00001eb188850_T002">
    <property type="protein sequence ID" value="Zm00001eb188850_P002"/>
    <property type="gene ID" value="Zm00001eb188850"/>
</dbReference>
<evidence type="ECO:0000313" key="8">
    <source>
        <dbReference type="Proteomes" id="UP000007305"/>
    </source>
</evidence>
<proteinExistence type="inferred from homology"/>
<dbReference type="SUPFAM" id="SSF51569">
    <property type="entry name" value="Aldolase"/>
    <property type="match status" value="1"/>
</dbReference>
<dbReference type="GO" id="GO:0006096">
    <property type="term" value="P:glycolytic process"/>
    <property type="evidence" value="ECO:0007669"/>
    <property type="project" value="UniProtKB-UniPathway"/>
</dbReference>
<accession>A0A804NV88</accession>
<evidence type="ECO:0000256" key="5">
    <source>
        <dbReference type="ARBA" id="ARBA00023152"/>
    </source>
</evidence>
<comment type="catalytic activity">
    <reaction evidence="1">
        <text>beta-D-fructose 1,6-bisphosphate = D-glyceraldehyde 3-phosphate + dihydroxyacetone phosphate</text>
        <dbReference type="Rhea" id="RHEA:14729"/>
        <dbReference type="ChEBI" id="CHEBI:32966"/>
        <dbReference type="ChEBI" id="CHEBI:57642"/>
        <dbReference type="ChEBI" id="CHEBI:59776"/>
        <dbReference type="EC" id="4.1.2.13"/>
    </reaction>
</comment>
<keyword evidence="8" id="KW-1185">Reference proteome</keyword>
<dbReference type="UniPathway" id="UPA00109">
    <property type="reaction ID" value="UER00183"/>
</dbReference>